<dbReference type="AlphaFoldDB" id="A0A395M7B1"/>
<reference evidence="3 4" key="1">
    <citation type="journal article" date="2018" name="PLoS Pathog.">
        <title>Evolution of structural diversity of trichothecenes, a family of toxins produced by plant pathogenic and entomopathogenic fungi.</title>
        <authorList>
            <person name="Proctor R.H."/>
            <person name="McCormick S.P."/>
            <person name="Kim H.S."/>
            <person name="Cardoza R.E."/>
            <person name="Stanley A.M."/>
            <person name="Lindo L."/>
            <person name="Kelly A."/>
            <person name="Brown D.W."/>
            <person name="Lee T."/>
            <person name="Vaughan M.M."/>
            <person name="Alexander N.J."/>
            <person name="Busman M."/>
            <person name="Gutierrez S."/>
        </authorList>
    </citation>
    <scope>NUCLEOTIDE SEQUENCE [LARGE SCALE GENOMIC DNA]</scope>
    <source>
        <strain evidence="3 4">NRRL 13405</strain>
    </source>
</reference>
<feature type="compositionally biased region" description="Acidic residues" evidence="2">
    <location>
        <begin position="67"/>
        <end position="89"/>
    </location>
</feature>
<feature type="region of interest" description="Disordered" evidence="2">
    <location>
        <begin position="49"/>
        <end position="89"/>
    </location>
</feature>
<dbReference type="Proteomes" id="UP000265631">
    <property type="component" value="Unassembled WGS sequence"/>
</dbReference>
<dbReference type="InterPro" id="IPR021858">
    <property type="entry name" value="Fun_TF"/>
</dbReference>
<evidence type="ECO:0000313" key="4">
    <source>
        <dbReference type="Proteomes" id="UP000265631"/>
    </source>
</evidence>
<accession>A0A395M7B1</accession>
<dbReference type="EMBL" id="PXXK01000509">
    <property type="protein sequence ID" value="RFN43765.1"/>
    <property type="molecule type" value="Genomic_DNA"/>
</dbReference>
<evidence type="ECO:0000256" key="2">
    <source>
        <dbReference type="SAM" id="MobiDB-lite"/>
    </source>
</evidence>
<dbReference type="Pfam" id="PF11951">
    <property type="entry name" value="Fungal_trans_2"/>
    <property type="match status" value="1"/>
</dbReference>
<dbReference type="CDD" id="cd12148">
    <property type="entry name" value="fungal_TF_MHR"/>
    <property type="match status" value="1"/>
</dbReference>
<evidence type="ECO:0000313" key="3">
    <source>
        <dbReference type="EMBL" id="RFN43765.1"/>
    </source>
</evidence>
<evidence type="ECO:0000256" key="1">
    <source>
        <dbReference type="ARBA" id="ARBA00023242"/>
    </source>
</evidence>
<keyword evidence="4" id="KW-1185">Reference proteome</keyword>
<protein>
    <submittedName>
        <fullName evidence="3">C6 zinc finger protein</fullName>
    </submittedName>
</protein>
<keyword evidence="1" id="KW-0539">Nucleus</keyword>
<name>A0A395M7B1_9HYPO</name>
<gene>
    <name evidence="3" type="ORF">FIE12Z_12012</name>
</gene>
<organism evidence="3 4">
    <name type="scientific">Fusarium flagelliforme</name>
    <dbReference type="NCBI Taxonomy" id="2675880"/>
    <lineage>
        <taxon>Eukaryota</taxon>
        <taxon>Fungi</taxon>
        <taxon>Dikarya</taxon>
        <taxon>Ascomycota</taxon>
        <taxon>Pezizomycotina</taxon>
        <taxon>Sordariomycetes</taxon>
        <taxon>Hypocreomycetidae</taxon>
        <taxon>Hypocreales</taxon>
        <taxon>Nectriaceae</taxon>
        <taxon>Fusarium</taxon>
        <taxon>Fusarium incarnatum-equiseti species complex</taxon>
    </lineage>
</organism>
<sequence length="723" mass="81161">MCVGVTIETDQNYLSASTDLEDLQCIKLSIPCGGYAPRIIFKDQNKLFNSDSPRRTRSGQRLGDSESTVDLEEQNDDVDDSFNVPEDESSVQEYIAPPPDLESDAIETQHPLYHVTQPHNILHAPVSETSPTWGTGILDSAILDNTTANTPTSAYHGPSPYMASPAITPGPISHTPLGFSDPTFSSPQILHQDGIPEATSTDKFFGIKVSPMIPRGLFESMKFPEDMLYYHHLRDTGPYGVLSVLYLNDILDAEYLNGSFYHAALALSALKISKSDAHAHLRNQASIHALEHFVVALGDIGKIEVEDINTPGNANNPRKRENAVSWLSTVLILAHFELKRGQMRLWCVHGRAAVDFLSTHLDLVRATNIGESLVRAFSRIAALLVIYERTHSIQKQAISPEVSNTLIELLAASTLPYDRLLYISPRINALEDEWRANLRTDASWDERVDKLRIELEEWRESLPPEEVPDFENDEGHDIKPLTILTSHEPVRAATNYAHYLVIALRVDMMYKSPRITPEASSSTIRKICRLTLGLPFTLCVSVNNYGHGMLPAMLDAYHMADETTASWIRQWIGSRPDTREGIWDIERVQKLIAYLDREYKGQGSRAGWTVIKTRMVDEEDEEDKQGERGESFCVEIYSKGKRGWSMDFVEIDKLYFKITMESTKNNAQKIWSAIVQHAKEHHRSVNAAVTTYYPQPAALTPRAAATKTVYSTSSSARTSYEKN</sequence>
<proteinExistence type="predicted"/>
<dbReference type="OrthoDB" id="5126878at2759"/>
<comment type="caution">
    <text evidence="3">The sequence shown here is derived from an EMBL/GenBank/DDBJ whole genome shotgun (WGS) entry which is preliminary data.</text>
</comment>
<dbReference type="STRING" id="2594813.A0A395M7B1"/>